<dbReference type="EMBL" id="JAVHJL010000009">
    <property type="protein sequence ID" value="KAK6497423.1"/>
    <property type="molecule type" value="Genomic_DNA"/>
</dbReference>
<protein>
    <recommendedName>
        <fullName evidence="1">Aminoglycoside phosphotransferase domain-containing protein</fullName>
    </recommendedName>
</protein>
<gene>
    <name evidence="2" type="ORF">TWF481_011832</name>
</gene>
<sequence>MLVDPLLARFNLDFLRHPLGYGTFKLKDKASFFHVGCKYLLTKNYNPLDFSDNELRLHMEVLDFIEQAIPKIVDSRFDQEPTHYLFHRDLTEDNVICDDDSYITGIIDWEIATTGLLQEVITQPGAMENQLLNVVPGLFEGSGWDQEIVADAWKEYNEANQTIRDSCSLAVDRLDDSVLGDKKIPWTAGYKYITGLYQLAHQIRMLHFFSQDYNTLLKEEAPVRMFVLSEMDKMVRRAVELVEKDGVLTRTGP</sequence>
<feature type="domain" description="Aminoglycoside phosphotransferase" evidence="1">
    <location>
        <begin position="55"/>
        <end position="116"/>
    </location>
</feature>
<comment type="caution">
    <text evidence="2">The sequence shown here is derived from an EMBL/GenBank/DDBJ whole genome shotgun (WGS) entry which is preliminary data.</text>
</comment>
<proteinExistence type="predicted"/>
<organism evidence="2 3">
    <name type="scientific">Arthrobotrys musiformis</name>
    <dbReference type="NCBI Taxonomy" id="47236"/>
    <lineage>
        <taxon>Eukaryota</taxon>
        <taxon>Fungi</taxon>
        <taxon>Dikarya</taxon>
        <taxon>Ascomycota</taxon>
        <taxon>Pezizomycotina</taxon>
        <taxon>Orbiliomycetes</taxon>
        <taxon>Orbiliales</taxon>
        <taxon>Orbiliaceae</taxon>
        <taxon>Arthrobotrys</taxon>
    </lineage>
</organism>
<name>A0AAV9VXC1_9PEZI</name>
<dbReference type="SUPFAM" id="SSF56112">
    <property type="entry name" value="Protein kinase-like (PK-like)"/>
    <property type="match status" value="1"/>
</dbReference>
<reference evidence="2 3" key="1">
    <citation type="submission" date="2023-08" db="EMBL/GenBank/DDBJ databases">
        <authorList>
            <person name="Palmer J.M."/>
        </authorList>
    </citation>
    <scope>NUCLEOTIDE SEQUENCE [LARGE SCALE GENOMIC DNA]</scope>
    <source>
        <strain evidence="2 3">TWF481</strain>
    </source>
</reference>
<keyword evidence="3" id="KW-1185">Reference proteome</keyword>
<evidence type="ECO:0000313" key="2">
    <source>
        <dbReference type="EMBL" id="KAK6497423.1"/>
    </source>
</evidence>
<dbReference type="AlphaFoldDB" id="A0AAV9VXC1"/>
<dbReference type="Proteomes" id="UP001370758">
    <property type="component" value="Unassembled WGS sequence"/>
</dbReference>
<evidence type="ECO:0000313" key="3">
    <source>
        <dbReference type="Proteomes" id="UP001370758"/>
    </source>
</evidence>
<dbReference type="Gene3D" id="3.90.1200.10">
    <property type="match status" value="1"/>
</dbReference>
<dbReference type="InterPro" id="IPR002575">
    <property type="entry name" value="Aminoglycoside_PTrfase"/>
</dbReference>
<evidence type="ECO:0000259" key="1">
    <source>
        <dbReference type="Pfam" id="PF01636"/>
    </source>
</evidence>
<dbReference type="InterPro" id="IPR011009">
    <property type="entry name" value="Kinase-like_dom_sf"/>
</dbReference>
<dbReference type="Pfam" id="PF01636">
    <property type="entry name" value="APH"/>
    <property type="match status" value="1"/>
</dbReference>
<accession>A0AAV9VXC1</accession>